<keyword evidence="2" id="KW-1185">Reference proteome</keyword>
<organism evidence="1 2">
    <name type="scientific">Nonomuraea salmonea</name>
    <dbReference type="NCBI Taxonomy" id="46181"/>
    <lineage>
        <taxon>Bacteria</taxon>
        <taxon>Bacillati</taxon>
        <taxon>Actinomycetota</taxon>
        <taxon>Actinomycetes</taxon>
        <taxon>Streptosporangiales</taxon>
        <taxon>Streptosporangiaceae</taxon>
        <taxon>Nonomuraea</taxon>
    </lineage>
</organism>
<evidence type="ECO:0000313" key="2">
    <source>
        <dbReference type="Proteomes" id="UP001589568"/>
    </source>
</evidence>
<evidence type="ECO:0000313" key="1">
    <source>
        <dbReference type="EMBL" id="MFB9472208.1"/>
    </source>
</evidence>
<dbReference type="Proteomes" id="UP001589568">
    <property type="component" value="Unassembled WGS sequence"/>
</dbReference>
<dbReference type="RefSeq" id="WP_379483761.1">
    <property type="nucleotide sequence ID" value="NZ_JBHMCF010000021.1"/>
</dbReference>
<sequence length="1538" mass="166736">MDQESLAKALAWLTGRLRPAALSSEEDLRTARESLAVNLATAAVSFVPRPYNFPPELMEELRDVAAHALNAVANVGIDRLPFAVLTAADRDDRDSRVNGREVAETYGPFVDPSAVQHWCELYAPARFVSCRRESATAPFMLAEVSDEDMSQDGLVNEVPLGRSTIWLAPEFLGVASSGWVGLRIVSGSLRFTLPGIVAFPGAEVSGGELIVKGNAECHIQLTLDPQPGPPDASGDLATTTVRCPAELSIKTRMFLPPEVRIGEVGLDVYGAHLDVEQFSTAATTHGDIADQALLIPMRPAGTDVFAPSDVRTEVLSLTGVSSVTEAFWALPITEAVNPAELGVAANSGDLVVVLGEGLRLGWPGLTDTEYIADKAILRVSSSALRLDAVGEPRRQLERSITLGNTRSQLELRFHKPSPLLHVSDVRREMTRVRGYADGVVDPPVYADGTAMAFCADTEAIFLHTGEGLMLALLGEDDVALEQPRSLALANALLGVTQPRGFRLTGMMADDAIPAGRLELSTGLYWILPTLPDPYAANFWPWQYDSGGRGDIIRLFVEWQPDEAPTVGFDLGWLDSDAVQRRLPRGPAGHQPVGWPDRESPIMLLDVSTNADQFGVAATFQVRQEHQNPLLAVDTLHLCSPVSLLRVMTLPPVQWETVWNDPNPLTAPFPTKLPSTTSGGPALLWGDSVRLRPITPTWLSEEIVSAYRTGTGKFTAFFTLPFGIHATTSVDGSTDEVELDWVRPAFGDLLGARQFSITAGEGRGLPGASAQTNNGIDELGVTRNVLEPEIDDFYTHKFGPSAITPEVPVSRIDMTGYGLSCFSRWNNPDPAAVDVMKVYFDVLLGRTAHEVVQVRSILWPCQAVVVRSVTMTRAGGGRVIRRDSGWQAVTPGMFHHPQSHCVFHTGAVKGYHDIREIRDTSQRITVTDPVTHAVAELVAVFYDCDVALDNVVKGHHETVIADQPVRLARSKRQRGFVQVWPEGTVAPPPLTPGQLAELFARQGTLGGPLDCELDIGESGQRMRLNGVHADTAPPDTGATQFAVAVTGALRLPGAGQWSAIRVREATVPDKALPEAIDRDHGLPLVRQNGAGQPYRFADPRDLLTSVPEAEYGLLLATPAHRLLFREPRIEAGAQALTSTKAPQLADTYGLAAAGNGLFPRFSDAIPLPSSAYALDVAGEAQLRLRPNPLQFTYTGSRPLSGGPGQRLFVEYDNTAFRLTFDSTHLRETWTYTCENPKIVAEDGKLGRVVSALTIQEGRTATGLMAQDVELKFGNSLENVTRLITVLKKFGCKIKPAIYRIDDDVVIKLNVSTERDTKARPDSPPSFKKRVDLGIGKYSGEIDLEIRCGSDHGKSGISLELKGEIQQETPIKKVYAGGFIELMIKAEQDHKSNDSQSVRALTSGCVGSIGGALIRDLLDAEVTVRRGYTFQVTDDSVAVSNVSIGMVMGLEVRAVLKAPALDDLIRIEFEWEGRAIIQRLELNGILESKVWIKATVKAAVTVGLLFFDGEFELETEYQEYVPMIAVAGLAAALAFGMPLP</sequence>
<reference evidence="1 2" key="1">
    <citation type="submission" date="2024-09" db="EMBL/GenBank/DDBJ databases">
        <authorList>
            <person name="Sun Q."/>
            <person name="Mori K."/>
        </authorList>
    </citation>
    <scope>NUCLEOTIDE SEQUENCE [LARGE SCALE GENOMIC DNA]</scope>
    <source>
        <strain evidence="1 2">JCM 3324</strain>
    </source>
</reference>
<protein>
    <submittedName>
        <fullName evidence="1">Uncharacterized protein</fullName>
    </submittedName>
</protein>
<comment type="caution">
    <text evidence="1">The sequence shown here is derived from an EMBL/GenBank/DDBJ whole genome shotgun (WGS) entry which is preliminary data.</text>
</comment>
<dbReference type="EMBL" id="JBHMCF010000021">
    <property type="protein sequence ID" value="MFB9472208.1"/>
    <property type="molecule type" value="Genomic_DNA"/>
</dbReference>
<gene>
    <name evidence="1" type="ORF">ACFFR3_22075</name>
</gene>
<name>A0ABV5NPG9_9ACTN</name>
<accession>A0ABV5NPG9</accession>
<proteinExistence type="predicted"/>